<dbReference type="STRING" id="861450.HMPREF0080_00325"/>
<keyword evidence="4" id="KW-1185">Reference proteome</keyword>
<name>G9YFB4_9FIRM</name>
<proteinExistence type="predicted"/>
<keyword evidence="1" id="KW-0378">Hydrolase</keyword>
<dbReference type="CDD" id="cd02696">
    <property type="entry name" value="MurNAc-LAA"/>
    <property type="match status" value="1"/>
</dbReference>
<dbReference type="Proteomes" id="UP000005481">
    <property type="component" value="Unassembled WGS sequence"/>
</dbReference>
<dbReference type="PANTHER" id="PTHR30404">
    <property type="entry name" value="N-ACETYLMURAMOYL-L-ALANINE AMIDASE"/>
    <property type="match status" value="1"/>
</dbReference>
<gene>
    <name evidence="3" type="ORF">HMPREF0080_00325</name>
</gene>
<evidence type="ECO:0000313" key="3">
    <source>
        <dbReference type="EMBL" id="EHM43222.1"/>
    </source>
</evidence>
<organism evidence="3 4">
    <name type="scientific">Anaeroglobus geminatus F0357</name>
    <dbReference type="NCBI Taxonomy" id="861450"/>
    <lineage>
        <taxon>Bacteria</taxon>
        <taxon>Bacillati</taxon>
        <taxon>Bacillota</taxon>
        <taxon>Negativicutes</taxon>
        <taxon>Veillonellales</taxon>
        <taxon>Veillonellaceae</taxon>
        <taxon>Anaeroglobus</taxon>
    </lineage>
</organism>
<dbReference type="PANTHER" id="PTHR30404:SF0">
    <property type="entry name" value="N-ACETYLMURAMOYL-L-ALANINE AMIDASE AMIC"/>
    <property type="match status" value="1"/>
</dbReference>
<dbReference type="Pfam" id="PF01520">
    <property type="entry name" value="Amidase_3"/>
    <property type="match status" value="1"/>
</dbReference>
<dbReference type="AlphaFoldDB" id="G9YFB4"/>
<dbReference type="GO" id="GO:0008745">
    <property type="term" value="F:N-acetylmuramoyl-L-alanine amidase activity"/>
    <property type="evidence" value="ECO:0007669"/>
    <property type="project" value="InterPro"/>
</dbReference>
<comment type="caution">
    <text evidence="3">The sequence shown here is derived from an EMBL/GenBank/DDBJ whole genome shotgun (WGS) entry which is preliminary data.</text>
</comment>
<dbReference type="Gene3D" id="3.40.630.40">
    <property type="entry name" value="Zn-dependent exopeptidases"/>
    <property type="match status" value="1"/>
</dbReference>
<accession>G9YFB4</accession>
<dbReference type="InterPro" id="IPR002508">
    <property type="entry name" value="MurNAc-LAA_cat"/>
</dbReference>
<dbReference type="EMBL" id="AGCJ01000011">
    <property type="protein sequence ID" value="EHM43222.1"/>
    <property type="molecule type" value="Genomic_DNA"/>
</dbReference>
<dbReference type="InterPro" id="IPR050695">
    <property type="entry name" value="N-acetylmuramoyl_amidase_3"/>
</dbReference>
<evidence type="ECO:0000256" key="1">
    <source>
        <dbReference type="ARBA" id="ARBA00022801"/>
    </source>
</evidence>
<dbReference type="HOGENOM" id="CLU_014322_9_5_9"/>
<dbReference type="SMART" id="SM00646">
    <property type="entry name" value="Ami_3"/>
    <property type="match status" value="1"/>
</dbReference>
<dbReference type="eggNOG" id="COG0860">
    <property type="taxonomic scope" value="Bacteria"/>
</dbReference>
<reference evidence="3 4" key="1">
    <citation type="submission" date="2011-08" db="EMBL/GenBank/DDBJ databases">
        <authorList>
            <person name="Weinstock G."/>
            <person name="Sodergren E."/>
            <person name="Clifton S."/>
            <person name="Fulton L."/>
            <person name="Fulton B."/>
            <person name="Courtney L."/>
            <person name="Fronick C."/>
            <person name="Harrison M."/>
            <person name="Strong C."/>
            <person name="Farmer C."/>
            <person name="Delahaunty K."/>
            <person name="Markovic C."/>
            <person name="Hall O."/>
            <person name="Minx P."/>
            <person name="Tomlinson C."/>
            <person name="Mitreva M."/>
            <person name="Hou S."/>
            <person name="Chen J."/>
            <person name="Wollam A."/>
            <person name="Pepin K.H."/>
            <person name="Johnson M."/>
            <person name="Bhonagiri V."/>
            <person name="Zhang X."/>
            <person name="Suruliraj S."/>
            <person name="Warren W."/>
            <person name="Chinwalla A."/>
            <person name="Mardis E.R."/>
            <person name="Wilson R.K."/>
        </authorList>
    </citation>
    <scope>NUCLEOTIDE SEQUENCE [LARGE SCALE GENOMIC DNA]</scope>
    <source>
        <strain evidence="3 4">F0357</strain>
    </source>
</reference>
<feature type="domain" description="MurNAc-LAA" evidence="2">
    <location>
        <begin position="62"/>
        <end position="169"/>
    </location>
</feature>
<evidence type="ECO:0000259" key="2">
    <source>
        <dbReference type="SMART" id="SM00646"/>
    </source>
</evidence>
<dbReference type="GO" id="GO:0009253">
    <property type="term" value="P:peptidoglycan catabolic process"/>
    <property type="evidence" value="ECO:0007669"/>
    <property type="project" value="InterPro"/>
</dbReference>
<evidence type="ECO:0000313" key="4">
    <source>
        <dbReference type="Proteomes" id="UP000005481"/>
    </source>
</evidence>
<protein>
    <submittedName>
        <fullName evidence="3">N-acetylmuramoyl-L-alanine amidase</fullName>
    </submittedName>
</protein>
<dbReference type="SUPFAM" id="SSF53187">
    <property type="entry name" value="Zn-dependent exopeptidases"/>
    <property type="match status" value="1"/>
</dbReference>
<sequence length="176" mass="19018">MRMLVYLNPGHDIRLDSGAVNRELNLRECDLARRAGTASARLLREAGHDVLVGQADNLSRICTEANEAGADIFISIHFNAFNTHVGGTEVYVSGSAASARLGASIYENLQKSLHFAPRGLKDGSRLFVLRQTVMPAVLAEICFIDNTAEIRRYLETEAEAAAALAAGVENYLRSGG</sequence>
<dbReference type="GO" id="GO:0030288">
    <property type="term" value="C:outer membrane-bounded periplasmic space"/>
    <property type="evidence" value="ECO:0007669"/>
    <property type="project" value="TreeGrafter"/>
</dbReference>